<dbReference type="InterPro" id="IPR009079">
    <property type="entry name" value="4_helix_cytokine-like_core"/>
</dbReference>
<keyword evidence="3" id="KW-1185">Reference proteome</keyword>
<reference evidence="2" key="2">
    <citation type="submission" date="2025-08" db="UniProtKB">
        <authorList>
            <consortium name="Ensembl"/>
        </authorList>
    </citation>
    <scope>IDENTIFICATION</scope>
</reference>
<dbReference type="Gene3D" id="1.20.1250.10">
    <property type="match status" value="1"/>
</dbReference>
<dbReference type="Pfam" id="PF03039">
    <property type="entry name" value="IL12"/>
    <property type="match status" value="1"/>
</dbReference>
<dbReference type="SUPFAM" id="SSF47266">
    <property type="entry name" value="4-helical cytokines"/>
    <property type="match status" value="1"/>
</dbReference>
<dbReference type="GO" id="GO:0005615">
    <property type="term" value="C:extracellular space"/>
    <property type="evidence" value="ECO:0007669"/>
    <property type="project" value="UniProtKB-KW"/>
</dbReference>
<evidence type="ECO:0000313" key="2">
    <source>
        <dbReference type="Ensembl" id="ENSMMDP00005002790.1"/>
    </source>
</evidence>
<organism evidence="2 3">
    <name type="scientific">Myripristis murdjan</name>
    <name type="common">pinecone soldierfish</name>
    <dbReference type="NCBI Taxonomy" id="586833"/>
    <lineage>
        <taxon>Eukaryota</taxon>
        <taxon>Metazoa</taxon>
        <taxon>Chordata</taxon>
        <taxon>Craniata</taxon>
        <taxon>Vertebrata</taxon>
        <taxon>Euteleostomi</taxon>
        <taxon>Actinopterygii</taxon>
        <taxon>Neopterygii</taxon>
        <taxon>Teleostei</taxon>
        <taxon>Neoteleostei</taxon>
        <taxon>Acanthomorphata</taxon>
        <taxon>Holocentriformes</taxon>
        <taxon>Holocentridae</taxon>
        <taxon>Myripristis</taxon>
    </lineage>
</organism>
<sequence>MPRLVKLYLTTYFTPALLLLVLTCPLWQVGHLSPVPLMHNTPITDSCVFYAKSLLWNITDTLKQNNLFNGFTCTEQNVELNMETRTPSLCAPKISACSGVTESEFDQDSCLTNIGKDLIYYHNFLTAQPDPERLLSPTVLFSLRELMENCFAWTLSKDVPLQQVTPDRERTYDERLNLCKVLKGFQVRTITINRAIGYISSGEHSS</sequence>
<gene>
    <name evidence="2" type="primary">LOC115374900</name>
    <name evidence="1" type="synonym">IL12A</name>
</gene>
<keyword evidence="1" id="KW-0339">Growth factor</keyword>
<dbReference type="GO" id="GO:0005125">
    <property type="term" value="F:cytokine activity"/>
    <property type="evidence" value="ECO:0007669"/>
    <property type="project" value="UniProtKB-KW"/>
</dbReference>
<comment type="subcellular location">
    <subcellularLocation>
        <location evidence="1">Secreted</location>
    </subcellularLocation>
</comment>
<dbReference type="InParanoid" id="A0A667WDA5"/>
<name>A0A667WDA5_9TELE</name>
<dbReference type="Ensembl" id="ENSMMDT00005002840.1">
    <property type="protein sequence ID" value="ENSMMDP00005002790.1"/>
    <property type="gene ID" value="ENSMMDG00005001538.1"/>
</dbReference>
<comment type="subunit">
    <text evidence="1">Heterodimer with IL12B; disulfide-linked. The heterodimer is known as interleukin IL-12.</text>
</comment>
<reference evidence="2" key="3">
    <citation type="submission" date="2025-09" db="UniProtKB">
        <authorList>
            <consortium name="Ensembl"/>
        </authorList>
    </citation>
    <scope>IDENTIFICATION</scope>
</reference>
<dbReference type="GO" id="GO:0008083">
    <property type="term" value="F:growth factor activity"/>
    <property type="evidence" value="ECO:0007669"/>
    <property type="project" value="UniProtKB-KW"/>
</dbReference>
<proteinExistence type="inferred from homology"/>
<dbReference type="GO" id="GO:0005143">
    <property type="term" value="F:interleukin-12 receptor binding"/>
    <property type="evidence" value="ECO:0007669"/>
    <property type="project" value="InterPro"/>
</dbReference>
<dbReference type="AlphaFoldDB" id="A0A667WDA5"/>
<evidence type="ECO:0000256" key="1">
    <source>
        <dbReference type="RuleBase" id="RU363133"/>
    </source>
</evidence>
<accession>A0A667WDA5</accession>
<reference evidence="2" key="1">
    <citation type="submission" date="2019-06" db="EMBL/GenBank/DDBJ databases">
        <authorList>
            <consortium name="Wellcome Sanger Institute Data Sharing"/>
        </authorList>
    </citation>
    <scope>NUCLEOTIDE SEQUENCE [LARGE SCALE GENOMIC DNA]</scope>
</reference>
<dbReference type="GO" id="GO:0006955">
    <property type="term" value="P:immune response"/>
    <property type="evidence" value="ECO:0007669"/>
    <property type="project" value="InterPro"/>
</dbReference>
<dbReference type="GeneTree" id="ENSGT00390000016906"/>
<dbReference type="Proteomes" id="UP000472263">
    <property type="component" value="Chromosome 17"/>
</dbReference>
<comment type="similarity">
    <text evidence="1">Belongs to the IL-6 superfamily.</text>
</comment>
<evidence type="ECO:0000313" key="3">
    <source>
        <dbReference type="Proteomes" id="UP000472263"/>
    </source>
</evidence>
<keyword evidence="1" id="KW-0202">Cytokine</keyword>
<keyword evidence="1" id="KW-1015">Disulfide bond</keyword>
<dbReference type="InterPro" id="IPR004281">
    <property type="entry name" value="IL-12_alpha"/>
</dbReference>
<keyword evidence="1" id="KW-0964">Secreted</keyword>
<protein>
    <recommendedName>
        <fullName evidence="1">Interleukin-12 subunit alpha</fullName>
        <shortName evidence="1">IL-12A</shortName>
    </recommendedName>
</protein>